<evidence type="ECO:0000256" key="5">
    <source>
        <dbReference type="ARBA" id="ARBA00022927"/>
    </source>
</evidence>
<comment type="similarity">
    <text evidence="2">Belongs to the COG3 family.</text>
</comment>
<dbReference type="GO" id="GO:0017119">
    <property type="term" value="C:Golgi transport complex"/>
    <property type="evidence" value="ECO:0007669"/>
    <property type="project" value="TreeGrafter"/>
</dbReference>
<dbReference type="PANTHER" id="PTHR13302">
    <property type="entry name" value="CONSERVED OLIGOMERIC GOLGI COMPLEX COMPONENT 3"/>
    <property type="match status" value="1"/>
</dbReference>
<dbReference type="InterPro" id="IPR048685">
    <property type="entry name" value="COG3_C"/>
</dbReference>
<protein>
    <recommendedName>
        <fullName evidence="3">Conserved oligomeric Golgi complex subunit 3</fullName>
    </recommendedName>
    <alternativeName>
        <fullName evidence="8">Component of oligomeric Golgi complex 3</fullName>
    </alternativeName>
</protein>
<evidence type="ECO:0000259" key="11">
    <source>
        <dbReference type="Pfam" id="PF20671"/>
    </source>
</evidence>
<comment type="subcellular location">
    <subcellularLocation>
        <location evidence="1">Golgi apparatus membrane</location>
        <topology evidence="1">Peripheral membrane protein</topology>
    </subcellularLocation>
</comment>
<organism evidence="12 13">
    <name type="scientific">Saccharomyces pastorianus</name>
    <name type="common">Lager yeast</name>
    <name type="synonym">Saccharomyces cerevisiae x Saccharomyces eubayanus</name>
    <dbReference type="NCBI Taxonomy" id="27292"/>
    <lineage>
        <taxon>Eukaryota</taxon>
        <taxon>Fungi</taxon>
        <taxon>Dikarya</taxon>
        <taxon>Ascomycota</taxon>
        <taxon>Saccharomycotina</taxon>
        <taxon>Saccharomycetes</taxon>
        <taxon>Saccharomycetales</taxon>
        <taxon>Saccharomycetaceae</taxon>
        <taxon>Saccharomyces</taxon>
    </lineage>
</organism>
<dbReference type="EMBL" id="CP048986">
    <property type="protein sequence ID" value="QID79248.1"/>
    <property type="molecule type" value="Genomic_DNA"/>
</dbReference>
<dbReference type="GO" id="GO:0006914">
    <property type="term" value="P:autophagy"/>
    <property type="evidence" value="ECO:0007669"/>
    <property type="project" value="TreeGrafter"/>
</dbReference>
<dbReference type="GO" id="GO:0000139">
    <property type="term" value="C:Golgi membrane"/>
    <property type="evidence" value="ECO:0007669"/>
    <property type="project" value="UniProtKB-SubCell"/>
</dbReference>
<feature type="domain" description="Conserved oligomeric Golgi complex subunit 3 C-terminal" evidence="11">
    <location>
        <begin position="255"/>
        <end position="625"/>
    </location>
</feature>
<feature type="domain" description="Conserved oligomeric Golgi complex subunit 3 N-terminal" evidence="10">
    <location>
        <begin position="85"/>
        <end position="231"/>
    </location>
</feature>
<keyword evidence="4" id="KW-0813">Transport</keyword>
<keyword evidence="5" id="KW-0653">Protein transport</keyword>
<dbReference type="GO" id="GO:0007030">
    <property type="term" value="P:Golgi organization"/>
    <property type="evidence" value="ECO:0007669"/>
    <property type="project" value="TreeGrafter"/>
</dbReference>
<keyword evidence="13" id="KW-1185">Reference proteome</keyword>
<dbReference type="InterPro" id="IPR048320">
    <property type="entry name" value="COG3_N"/>
</dbReference>
<evidence type="ECO:0000256" key="4">
    <source>
        <dbReference type="ARBA" id="ARBA00022448"/>
    </source>
</evidence>
<dbReference type="AlphaFoldDB" id="A0A6C1DQE5"/>
<evidence type="ECO:0000256" key="6">
    <source>
        <dbReference type="ARBA" id="ARBA00023034"/>
    </source>
</evidence>
<name>A0A6C1DQE5_SACPS</name>
<keyword evidence="7" id="KW-0472">Membrane</keyword>
<dbReference type="PANTHER" id="PTHR13302:SF8">
    <property type="entry name" value="CONSERVED OLIGOMERIC GOLGI COMPLEX SUBUNIT 3"/>
    <property type="match status" value="1"/>
</dbReference>
<dbReference type="GO" id="GO:0032258">
    <property type="term" value="P:cytoplasm to vacuole targeting by the Cvt pathway"/>
    <property type="evidence" value="ECO:0007669"/>
    <property type="project" value="TreeGrafter"/>
</dbReference>
<proteinExistence type="inferred from homology"/>
<dbReference type="GO" id="GO:0005801">
    <property type="term" value="C:cis-Golgi network"/>
    <property type="evidence" value="ECO:0007669"/>
    <property type="project" value="InterPro"/>
</dbReference>
<evidence type="ECO:0000256" key="8">
    <source>
        <dbReference type="ARBA" id="ARBA00031339"/>
    </source>
</evidence>
<dbReference type="Proteomes" id="UP000501346">
    <property type="component" value="Chromosome ScV"/>
</dbReference>
<dbReference type="Pfam" id="PF20671">
    <property type="entry name" value="COG3_C"/>
    <property type="match status" value="1"/>
</dbReference>
<evidence type="ECO:0000259" key="10">
    <source>
        <dbReference type="Pfam" id="PF04136"/>
    </source>
</evidence>
<evidence type="ECO:0000256" key="1">
    <source>
        <dbReference type="ARBA" id="ARBA00004395"/>
    </source>
</evidence>
<evidence type="ECO:0000256" key="2">
    <source>
        <dbReference type="ARBA" id="ARBA00009936"/>
    </source>
</evidence>
<feature type="compositionally biased region" description="Polar residues" evidence="9">
    <location>
        <begin position="471"/>
        <end position="480"/>
    </location>
</feature>
<dbReference type="Pfam" id="PF04136">
    <property type="entry name" value="COG3_N"/>
    <property type="match status" value="1"/>
</dbReference>
<evidence type="ECO:0000313" key="12">
    <source>
        <dbReference type="EMBL" id="QID79248.1"/>
    </source>
</evidence>
<accession>A0A6C1DQE5</accession>
<gene>
    <name evidence="12" type="primary">COG3_1</name>
    <name evidence="12" type="ORF">GRS66_001497</name>
</gene>
<reference evidence="12 13" key="1">
    <citation type="journal article" date="2019" name="BMC Genomics">
        <title>Chromosome level assembly and comparative genome analysis confirm lager-brewing yeasts originated from a single hybridization.</title>
        <authorList>
            <person name="Salazar A.N."/>
            <person name="Gorter de Vries A.R."/>
            <person name="van den Broek M."/>
            <person name="Brouwers N."/>
            <person name="de la Torre Cortes P."/>
            <person name="Kuijpers N.G.A."/>
            <person name="Daran J.G."/>
            <person name="Abeel T."/>
        </authorList>
    </citation>
    <scope>NUCLEOTIDE SEQUENCE [LARGE SCALE GENOMIC DNA]</scope>
    <source>
        <strain evidence="12 13">CBS 1483</strain>
    </source>
</reference>
<feature type="region of interest" description="Disordered" evidence="9">
    <location>
        <begin position="470"/>
        <end position="489"/>
    </location>
</feature>
<dbReference type="GO" id="GO:0006891">
    <property type="term" value="P:intra-Golgi vesicle-mediated transport"/>
    <property type="evidence" value="ECO:0007669"/>
    <property type="project" value="TreeGrafter"/>
</dbReference>
<dbReference type="OrthoDB" id="296793at2759"/>
<keyword evidence="6" id="KW-0333">Golgi apparatus</keyword>
<evidence type="ECO:0000256" key="9">
    <source>
        <dbReference type="SAM" id="MobiDB-lite"/>
    </source>
</evidence>
<evidence type="ECO:0000256" key="3">
    <source>
        <dbReference type="ARBA" id="ARBA00020976"/>
    </source>
</evidence>
<evidence type="ECO:0000313" key="13">
    <source>
        <dbReference type="Proteomes" id="UP000501346"/>
    </source>
</evidence>
<sequence length="801" mass="92495">MARSRKNSLVRDIASHPTIPEAQTIVGLLDDSYLFDKLKKLSLAVENSDGLQRTDVSEGCSEVNGSEATTSADVKKTNKYLYYTTYLDRLNIKIDEYKVVLDQTRQVNDQLDSSIKKFRKISQDTGAFIEETKTIYEKQSKLSNLTESIPKALHYFEVLDPIMRRLNHATSPAIVKKSSFTTMLATIDESLRFLDENSDLKDAAAYRIKFKQCLIRACELISHFLTNLLKQTNQEILDKTKNKNSLTGLPSTTRDAFLYSKFYTIADTFKTQVSEIVKRSNEKAYNKYHDELNSILYECFNHYFQTRLRLLTPVIWSHIDEIVVKDKDQGLVKFIQDGKVYFQQLCADEYKLFVEFFPEKECHFKINQWFLQLCEPLYDSIRVRVLKETDICTLCDSVTLFAPYYEFEEGSEEYVKQFTDIQYDKLFEPIVQKVQARLILRVQIYVQQNILSYRPTRDVFMISNRRRKSKTSLQGGNEDATTSDDNPDPLLESYLSSFKNRSILPISPNDADDKSIDSEESTDKISQLQTYYPPLLKTLALLSKIYEMINSVVFDDLAHHVVHDCIVSLRNAYDMVIKSSAGKSDFNNLDISLAYLKNLLMLRDSIQNFNIQYTVNETYLDFSGVEGFFKSLKENGRNVLKKTKSSSILTLARELVPKVVNNMVDARTELISELRNVIKDFTESTSLELIDDTLDINSDEDLLSKNVKLRENIKARLPRIYEQILNYIDDQEIVTNLLDAVQELITQSYSKYYETITELAENGKFAKDQVADVMYLDVFTDFFAKEVADLLRNGDIDTITK</sequence>
<dbReference type="InterPro" id="IPR007265">
    <property type="entry name" value="COG_su3"/>
</dbReference>
<evidence type="ECO:0000256" key="7">
    <source>
        <dbReference type="ARBA" id="ARBA00023136"/>
    </source>
</evidence>